<dbReference type="EMBL" id="CM042047">
    <property type="protein sequence ID" value="KAI3770401.1"/>
    <property type="molecule type" value="Genomic_DNA"/>
</dbReference>
<gene>
    <name evidence="1" type="ORF">L6452_01533</name>
</gene>
<evidence type="ECO:0000313" key="2">
    <source>
        <dbReference type="Proteomes" id="UP001055879"/>
    </source>
</evidence>
<keyword evidence="2" id="KW-1185">Reference proteome</keyword>
<organism evidence="1 2">
    <name type="scientific">Arctium lappa</name>
    <name type="common">Greater burdock</name>
    <name type="synonym">Lappa major</name>
    <dbReference type="NCBI Taxonomy" id="4217"/>
    <lineage>
        <taxon>Eukaryota</taxon>
        <taxon>Viridiplantae</taxon>
        <taxon>Streptophyta</taxon>
        <taxon>Embryophyta</taxon>
        <taxon>Tracheophyta</taxon>
        <taxon>Spermatophyta</taxon>
        <taxon>Magnoliopsida</taxon>
        <taxon>eudicotyledons</taxon>
        <taxon>Gunneridae</taxon>
        <taxon>Pentapetalae</taxon>
        <taxon>asterids</taxon>
        <taxon>campanulids</taxon>
        <taxon>Asterales</taxon>
        <taxon>Asteraceae</taxon>
        <taxon>Carduoideae</taxon>
        <taxon>Cardueae</taxon>
        <taxon>Arctiinae</taxon>
        <taxon>Arctium</taxon>
    </lineage>
</organism>
<name>A0ACB9FHS9_ARCLA</name>
<reference evidence="2" key="1">
    <citation type="journal article" date="2022" name="Mol. Ecol. Resour.">
        <title>The genomes of chicory, endive, great burdock and yacon provide insights into Asteraceae palaeo-polyploidization history and plant inulin production.</title>
        <authorList>
            <person name="Fan W."/>
            <person name="Wang S."/>
            <person name="Wang H."/>
            <person name="Wang A."/>
            <person name="Jiang F."/>
            <person name="Liu H."/>
            <person name="Zhao H."/>
            <person name="Xu D."/>
            <person name="Zhang Y."/>
        </authorList>
    </citation>
    <scope>NUCLEOTIDE SEQUENCE [LARGE SCALE GENOMIC DNA]</scope>
    <source>
        <strain evidence="2">cv. Niubang</strain>
    </source>
</reference>
<sequence length="99" mass="11121">MNFSDVDGVVDSSVNASVIQEDDILAQMELDVLTAENVQYDDVLFDVLVDQETRAPKIENNDTTAIDMMIRITMMTPMTLDLQMILISFLLTLIVVLHT</sequence>
<evidence type="ECO:0000313" key="1">
    <source>
        <dbReference type="EMBL" id="KAI3770401.1"/>
    </source>
</evidence>
<protein>
    <submittedName>
        <fullName evidence="1">Uncharacterized protein</fullName>
    </submittedName>
</protein>
<reference evidence="1 2" key="2">
    <citation type="journal article" date="2022" name="Mol. Ecol. Resour.">
        <title>The genomes of chicory, endive, great burdock and yacon provide insights into Asteraceae paleo-polyploidization history and plant inulin production.</title>
        <authorList>
            <person name="Fan W."/>
            <person name="Wang S."/>
            <person name="Wang H."/>
            <person name="Wang A."/>
            <person name="Jiang F."/>
            <person name="Liu H."/>
            <person name="Zhao H."/>
            <person name="Xu D."/>
            <person name="Zhang Y."/>
        </authorList>
    </citation>
    <scope>NUCLEOTIDE SEQUENCE [LARGE SCALE GENOMIC DNA]</scope>
    <source>
        <strain evidence="2">cv. Niubang</strain>
    </source>
</reference>
<dbReference type="Proteomes" id="UP001055879">
    <property type="component" value="Linkage Group LG01"/>
</dbReference>
<proteinExistence type="predicted"/>
<comment type="caution">
    <text evidence="1">The sequence shown here is derived from an EMBL/GenBank/DDBJ whole genome shotgun (WGS) entry which is preliminary data.</text>
</comment>
<accession>A0ACB9FHS9</accession>